<dbReference type="RefSeq" id="WP_344290613.1">
    <property type="nucleotide sequence ID" value="NZ_BAAAPF010000090.1"/>
</dbReference>
<name>A0ABN2YDQ4_9ACTN</name>
<dbReference type="EMBL" id="BAAAPF010000090">
    <property type="protein sequence ID" value="GAA2125658.1"/>
    <property type="molecule type" value="Genomic_DNA"/>
</dbReference>
<protein>
    <recommendedName>
        <fullName evidence="3">WXG100 family type VII secretion target</fullName>
    </recommendedName>
</protein>
<reference evidence="1 2" key="1">
    <citation type="journal article" date="2019" name="Int. J. Syst. Evol. Microbiol.">
        <title>The Global Catalogue of Microorganisms (GCM) 10K type strain sequencing project: providing services to taxonomists for standard genome sequencing and annotation.</title>
        <authorList>
            <consortium name="The Broad Institute Genomics Platform"/>
            <consortium name="The Broad Institute Genome Sequencing Center for Infectious Disease"/>
            <person name="Wu L."/>
            <person name="Ma J."/>
        </authorList>
    </citation>
    <scope>NUCLEOTIDE SEQUENCE [LARGE SCALE GENOMIC DNA]</scope>
    <source>
        <strain evidence="1 2">JCM 15481</strain>
    </source>
</reference>
<comment type="caution">
    <text evidence="1">The sequence shown here is derived from an EMBL/GenBank/DDBJ whole genome shotgun (WGS) entry which is preliminary data.</text>
</comment>
<organism evidence="1 2">
    <name type="scientific">Streptomyces synnematoformans</name>
    <dbReference type="NCBI Taxonomy" id="415721"/>
    <lineage>
        <taxon>Bacteria</taxon>
        <taxon>Bacillati</taxon>
        <taxon>Actinomycetota</taxon>
        <taxon>Actinomycetes</taxon>
        <taxon>Kitasatosporales</taxon>
        <taxon>Streptomycetaceae</taxon>
        <taxon>Streptomyces</taxon>
    </lineage>
</organism>
<proteinExistence type="predicted"/>
<gene>
    <name evidence="1" type="ORF">GCM10009802_31230</name>
</gene>
<evidence type="ECO:0008006" key="3">
    <source>
        <dbReference type="Google" id="ProtNLM"/>
    </source>
</evidence>
<sequence length="98" mass="10836">MSFLRFAFDEVKEMVTTLESSGGRMKGASKEMLRADTAHFGHGGLQSAGDEFADSWNYGFGQLSKMTKDISKFADKCANEFDGLDKKLRDELVKGTRG</sequence>
<dbReference type="Proteomes" id="UP001500443">
    <property type="component" value="Unassembled WGS sequence"/>
</dbReference>
<accession>A0ABN2YDQ4</accession>
<evidence type="ECO:0000313" key="2">
    <source>
        <dbReference type="Proteomes" id="UP001500443"/>
    </source>
</evidence>
<keyword evidence="2" id="KW-1185">Reference proteome</keyword>
<evidence type="ECO:0000313" key="1">
    <source>
        <dbReference type="EMBL" id="GAA2125658.1"/>
    </source>
</evidence>